<evidence type="ECO:0000313" key="1">
    <source>
        <dbReference type="EMBL" id="MBB4930884.1"/>
    </source>
</evidence>
<reference evidence="1 2" key="1">
    <citation type="submission" date="2020-08" db="EMBL/GenBank/DDBJ databases">
        <title>Sequencing the genomes of 1000 actinobacteria strains.</title>
        <authorList>
            <person name="Klenk H.-P."/>
        </authorList>
    </citation>
    <scope>NUCLEOTIDE SEQUENCE [LARGE SCALE GENOMIC DNA]</scope>
    <source>
        <strain evidence="1 2">DSM 102030</strain>
    </source>
</reference>
<keyword evidence="2" id="KW-1185">Reference proteome</keyword>
<sequence length="60" mass="6246">MATQYELEPDISLDVDVETFATPGGGEISQSANFAQARGPVTFGTTCWGTTCPSANTISC</sequence>
<accession>A0A7W7W2K6</accession>
<name>A0A7W7W2K6_9ACTN</name>
<protein>
    <submittedName>
        <fullName evidence="1">Uncharacterized protein</fullName>
    </submittedName>
</protein>
<dbReference type="RefSeq" id="WP_184576364.1">
    <property type="nucleotide sequence ID" value="NZ_JACHJT010000001.1"/>
</dbReference>
<evidence type="ECO:0000313" key="2">
    <source>
        <dbReference type="Proteomes" id="UP000523007"/>
    </source>
</evidence>
<organism evidence="1 2">
    <name type="scientific">Lipingzhangella halophila</name>
    <dbReference type="NCBI Taxonomy" id="1783352"/>
    <lineage>
        <taxon>Bacteria</taxon>
        <taxon>Bacillati</taxon>
        <taxon>Actinomycetota</taxon>
        <taxon>Actinomycetes</taxon>
        <taxon>Streptosporangiales</taxon>
        <taxon>Nocardiopsidaceae</taxon>
        <taxon>Lipingzhangella</taxon>
    </lineage>
</organism>
<proteinExistence type="predicted"/>
<dbReference type="Proteomes" id="UP000523007">
    <property type="component" value="Unassembled WGS sequence"/>
</dbReference>
<gene>
    <name evidence="1" type="ORF">F4561_001704</name>
</gene>
<comment type="caution">
    <text evidence="1">The sequence shown here is derived from an EMBL/GenBank/DDBJ whole genome shotgun (WGS) entry which is preliminary data.</text>
</comment>
<dbReference type="EMBL" id="JACHJT010000001">
    <property type="protein sequence ID" value="MBB4930884.1"/>
    <property type="molecule type" value="Genomic_DNA"/>
</dbReference>
<dbReference type="AlphaFoldDB" id="A0A7W7W2K6"/>